<dbReference type="Proteomes" id="UP000504608">
    <property type="component" value="Unplaced"/>
</dbReference>
<evidence type="ECO:0000313" key="8">
    <source>
        <dbReference type="RefSeq" id="XP_023007467.1"/>
    </source>
</evidence>
<keyword evidence="5" id="KW-0479">Metal-binding</keyword>
<gene>
    <name evidence="8" type="primary">LOC111499951</name>
</gene>
<keyword evidence="1 4" id="KW-0547">Nucleotide-binding</keyword>
<dbReference type="SUPFAM" id="SSF47895">
    <property type="entry name" value="Transducin (alpha subunit), insertion domain"/>
    <property type="match status" value="1"/>
</dbReference>
<dbReference type="SUPFAM" id="SSF52540">
    <property type="entry name" value="P-loop containing nucleoside triphosphate hydrolases"/>
    <property type="match status" value="1"/>
</dbReference>
<dbReference type="GO" id="GO:0007186">
    <property type="term" value="P:G protein-coupled receptor signaling pathway"/>
    <property type="evidence" value="ECO:0007669"/>
    <property type="project" value="InterPro"/>
</dbReference>
<proteinExistence type="predicted"/>
<evidence type="ECO:0000256" key="4">
    <source>
        <dbReference type="PIRSR" id="PIRSR601019-1"/>
    </source>
</evidence>
<feature type="region of interest" description="Disordered" evidence="6">
    <location>
        <begin position="210"/>
        <end position="229"/>
    </location>
</feature>
<accession>A0A6J1KYT0</accession>
<organism evidence="7 8">
    <name type="scientific">Cucurbita maxima</name>
    <name type="common">Pumpkin</name>
    <name type="synonym">Winter squash</name>
    <dbReference type="NCBI Taxonomy" id="3661"/>
    <lineage>
        <taxon>Eukaryota</taxon>
        <taxon>Viridiplantae</taxon>
        <taxon>Streptophyta</taxon>
        <taxon>Embryophyta</taxon>
        <taxon>Tracheophyta</taxon>
        <taxon>Spermatophyta</taxon>
        <taxon>Magnoliopsida</taxon>
        <taxon>eudicotyledons</taxon>
        <taxon>Gunneridae</taxon>
        <taxon>Pentapetalae</taxon>
        <taxon>rosids</taxon>
        <taxon>fabids</taxon>
        <taxon>Cucurbitales</taxon>
        <taxon>Cucurbitaceae</taxon>
        <taxon>Cucurbiteae</taxon>
        <taxon>Cucurbita</taxon>
    </lineage>
</organism>
<dbReference type="InterPro" id="IPR011025">
    <property type="entry name" value="GproteinA_insert"/>
</dbReference>
<evidence type="ECO:0000256" key="1">
    <source>
        <dbReference type="ARBA" id="ARBA00022741"/>
    </source>
</evidence>
<dbReference type="PANTHER" id="PTHR36486:SF4">
    <property type="entry name" value="PH DOMAIN-CONTAINING PROTEIN"/>
    <property type="match status" value="1"/>
</dbReference>
<dbReference type="AlphaFoldDB" id="A0A6J1KYT0"/>
<keyword evidence="7" id="KW-1185">Reference proteome</keyword>
<dbReference type="PROSITE" id="PS51882">
    <property type="entry name" value="G_ALPHA"/>
    <property type="match status" value="1"/>
</dbReference>
<feature type="compositionally biased region" description="Low complexity" evidence="6">
    <location>
        <begin position="159"/>
        <end position="172"/>
    </location>
</feature>
<dbReference type="InterPro" id="IPR027417">
    <property type="entry name" value="P-loop_NTPase"/>
</dbReference>
<dbReference type="FunFam" id="3.40.50.300:FF:000720">
    <property type="entry name" value="Guanine nucleotide-binding protein G(k) subunit alpha"/>
    <property type="match status" value="1"/>
</dbReference>
<name>A0A6J1KYT0_CUCMA</name>
<sequence length="903" mass="101715">MDGLLKKFFHEKPSSSVGNEDFNPEYSFAIEYTGPGINYDIPRAVPINIDYIPTASVVVSSSQFRDDVSTLPVIEPIVGKFSRSSSLKANLVISSTSEIQEDGPVCLDAIKKDNGKDKCDIIESSGELENFNKLKGRLEGGLESLEIKNEEDFQGYTNSSDSESAESGLSSSSGIFAVREEEEVENEIQPWHGRKPSAVTFLDPHLSSTISDEAESSQSDAESIHDMPRAERKGKKGSCYYCLKGNRFTEKEECIVCGAKYCIVCVIRAMGSMPEGRKCITCIGFRIDESRRNNLGKCTKVLKRLFTDLEVKNILSREKECEINQIPARLVYINDHPLSRQELLMLRSCQKPPKNLKPGRYWYDKESGFWGKEGRGPCQIVSTHLEVGGRIKRDASNGNTNVCINNREITKKELRILKLAGVPCEGRPSYWVSADGSYQEEGMNNGGKIWDKPTTKLACAVFNLPIPSSSVHSGEEKVDKASSSPEPKMLHKLLLVGHDQSGTSTIFKQAKQIYKVPFSDDERQAIKFLIQRKLYWYISILLEGRERFEEEVLMDEKNKQPVNDPSTSSASGSDVQFERKTIYSFGPKLKVFADWLLQVVVSGYFETTFPAATRVYAQSVEELLKDEAFQATYSRRNELEMLPRVSTYFLDRAVDISSSDYDPSDNDILYAEGISSCKSLSDMEFSFPESRQDSLLDPPYQHDSSIRYQLIRVHPSTLGENCKLLEMFEDMSIILFCVALVDYDEFDEDDNGVLVNRMIASKQLFERIVTDRASSGKNFLLILNKFDLFEEKIIQVPLSQCEWFDNFNPMITPNSTGRSSSSSSSTNPSLAQRAFQYIAVKFKRLFYSLTDKKLFVSQTTGMEPENVNAALRYAREIIKWEVDKPNISITEISTASADASSFL</sequence>
<evidence type="ECO:0000313" key="7">
    <source>
        <dbReference type="Proteomes" id="UP000504608"/>
    </source>
</evidence>
<dbReference type="Gene3D" id="1.10.400.10">
    <property type="entry name" value="GI Alpha 1, domain 2-like"/>
    <property type="match status" value="1"/>
</dbReference>
<protein>
    <submittedName>
        <fullName evidence="8">Extra-large guanine nucleotide-binding protein 1-like isoform X1</fullName>
    </submittedName>
</protein>
<dbReference type="GO" id="GO:0005525">
    <property type="term" value="F:GTP binding"/>
    <property type="evidence" value="ECO:0007669"/>
    <property type="project" value="UniProtKB-KW"/>
</dbReference>
<dbReference type="OrthoDB" id="5817230at2759"/>
<dbReference type="GO" id="GO:0003924">
    <property type="term" value="F:GTPase activity"/>
    <property type="evidence" value="ECO:0007669"/>
    <property type="project" value="InterPro"/>
</dbReference>
<feature type="region of interest" description="Disordered" evidence="6">
    <location>
        <begin position="153"/>
        <end position="172"/>
    </location>
</feature>
<keyword evidence="2 4" id="KW-0342">GTP-binding</keyword>
<dbReference type="GO" id="GO:0046872">
    <property type="term" value="F:metal ion binding"/>
    <property type="evidence" value="ECO:0007669"/>
    <property type="project" value="UniProtKB-KW"/>
</dbReference>
<dbReference type="Pfam" id="PF00503">
    <property type="entry name" value="G-alpha"/>
    <property type="match status" value="1"/>
</dbReference>
<evidence type="ECO:0000256" key="5">
    <source>
        <dbReference type="PIRSR" id="PIRSR601019-2"/>
    </source>
</evidence>
<dbReference type="KEGG" id="cmax:111499951"/>
<feature type="binding site" evidence="5">
    <location>
        <position position="504"/>
    </location>
    <ligand>
        <name>Mg(2+)</name>
        <dbReference type="ChEBI" id="CHEBI:18420"/>
    </ligand>
</feature>
<dbReference type="InterPro" id="IPR001019">
    <property type="entry name" value="Gprotein_alpha_su"/>
</dbReference>
<dbReference type="GO" id="GO:0031683">
    <property type="term" value="F:G-protein beta/gamma-subunit complex binding"/>
    <property type="evidence" value="ECO:0007669"/>
    <property type="project" value="InterPro"/>
</dbReference>
<dbReference type="SMART" id="SM00275">
    <property type="entry name" value="G_alpha"/>
    <property type="match status" value="1"/>
</dbReference>
<dbReference type="PANTHER" id="PTHR36486">
    <property type="entry name" value="OS01G0977800 PROTEIN"/>
    <property type="match status" value="1"/>
</dbReference>
<evidence type="ECO:0000256" key="2">
    <source>
        <dbReference type="ARBA" id="ARBA00023134"/>
    </source>
</evidence>
<evidence type="ECO:0000256" key="3">
    <source>
        <dbReference type="ARBA" id="ARBA00023224"/>
    </source>
</evidence>
<dbReference type="PRINTS" id="PR00318">
    <property type="entry name" value="GPROTEINA"/>
</dbReference>
<dbReference type="GeneID" id="111499951"/>
<keyword evidence="3" id="KW-0807">Transducer</keyword>
<feature type="binding site" evidence="4">
    <location>
        <begin position="784"/>
        <end position="787"/>
    </location>
    <ligand>
        <name>GTP</name>
        <dbReference type="ChEBI" id="CHEBI:37565"/>
    </ligand>
</feature>
<dbReference type="RefSeq" id="XP_023007467.1">
    <property type="nucleotide sequence ID" value="XM_023151699.1"/>
</dbReference>
<dbReference type="Gene3D" id="3.40.50.300">
    <property type="entry name" value="P-loop containing nucleotide triphosphate hydrolases"/>
    <property type="match status" value="1"/>
</dbReference>
<reference evidence="8" key="1">
    <citation type="submission" date="2025-08" db="UniProtKB">
        <authorList>
            <consortium name="RefSeq"/>
        </authorList>
    </citation>
    <scope>IDENTIFICATION</scope>
    <source>
        <tissue evidence="8">Young leaves</tissue>
    </source>
</reference>
<keyword evidence="5" id="KW-0460">Magnesium</keyword>
<dbReference type="InterPro" id="IPR053057">
    <property type="entry name" value="XLG_GTP-binding"/>
</dbReference>
<evidence type="ECO:0000256" key="6">
    <source>
        <dbReference type="SAM" id="MobiDB-lite"/>
    </source>
</evidence>